<protein>
    <recommendedName>
        <fullName evidence="3">Acyl carrier protein</fullName>
    </recommendedName>
</protein>
<name>A0ABX0B1W9_9GAMM</name>
<dbReference type="InterPro" id="IPR036736">
    <property type="entry name" value="ACP-like_sf"/>
</dbReference>
<proteinExistence type="predicted"/>
<accession>A0ABX0B1W9</accession>
<dbReference type="EMBL" id="WSFE01000018">
    <property type="protein sequence ID" value="NDL26091.1"/>
    <property type="molecule type" value="Genomic_DNA"/>
</dbReference>
<sequence length="94" mass="10656">MDKKEVIAYIKEKIIYENLELSEWGHELSDIKDDTSLISDDGLALDSVDLLDIFVGVQQKYGIELGNITKEMMEEHCRTPLTLTELVINNLSGN</sequence>
<organism evidence="1 2">
    <name type="scientific">Photorhabdus kayaii</name>
    <dbReference type="NCBI Taxonomy" id="230088"/>
    <lineage>
        <taxon>Bacteria</taxon>
        <taxon>Pseudomonadati</taxon>
        <taxon>Pseudomonadota</taxon>
        <taxon>Gammaproteobacteria</taxon>
        <taxon>Enterobacterales</taxon>
        <taxon>Morganellaceae</taxon>
        <taxon>Photorhabdus</taxon>
    </lineage>
</organism>
<gene>
    <name evidence="1" type="ORF">GPY42_13215</name>
</gene>
<dbReference type="SUPFAM" id="SSF47336">
    <property type="entry name" value="ACP-like"/>
    <property type="match status" value="1"/>
</dbReference>
<evidence type="ECO:0000313" key="2">
    <source>
        <dbReference type="Proteomes" id="UP000470051"/>
    </source>
</evidence>
<dbReference type="RefSeq" id="WP_113042765.1">
    <property type="nucleotide sequence ID" value="NZ_CAWPKC010000018.1"/>
</dbReference>
<comment type="caution">
    <text evidence="1">The sequence shown here is derived from an EMBL/GenBank/DDBJ whole genome shotgun (WGS) entry which is preliminary data.</text>
</comment>
<dbReference type="Gene3D" id="1.10.1200.10">
    <property type="entry name" value="ACP-like"/>
    <property type="match status" value="1"/>
</dbReference>
<evidence type="ECO:0008006" key="3">
    <source>
        <dbReference type="Google" id="ProtNLM"/>
    </source>
</evidence>
<reference evidence="1 2" key="1">
    <citation type="submission" date="2019-12" db="EMBL/GenBank/DDBJ databases">
        <title>Engineering Photorhabdus to improve their lethality against agricultural pests.</title>
        <authorList>
            <person name="Machado R.A.R."/>
        </authorList>
    </citation>
    <scope>NUCLEOTIDE SEQUENCE [LARGE SCALE GENOMIC DNA]</scope>
    <source>
        <strain evidence="1 2">M-HU2</strain>
    </source>
</reference>
<dbReference type="Proteomes" id="UP000470051">
    <property type="component" value="Unassembled WGS sequence"/>
</dbReference>
<evidence type="ECO:0000313" key="1">
    <source>
        <dbReference type="EMBL" id="NDL26091.1"/>
    </source>
</evidence>
<keyword evidence="2" id="KW-1185">Reference proteome</keyword>